<evidence type="ECO:0000313" key="26">
    <source>
        <dbReference type="Proteomes" id="UP000287467"/>
    </source>
</evidence>
<dbReference type="EMBL" id="PEMH01000388">
    <property type="protein sequence ID" value="RTH96906.1"/>
    <property type="molecule type" value="Genomic_DNA"/>
</dbReference>
<dbReference type="RefSeq" id="WP_008632330.1">
    <property type="nucleotide sequence ID" value="NZ_DAHVNI010000017.1"/>
</dbReference>
<dbReference type="EMBL" id="PEML01000018">
    <property type="protein sequence ID" value="RTI09891.1"/>
    <property type="molecule type" value="Genomic_DNA"/>
</dbReference>
<evidence type="ECO:0000313" key="23">
    <source>
        <dbReference type="Proteomes" id="UP000287173"/>
    </source>
</evidence>
<dbReference type="InterPro" id="IPR013321">
    <property type="entry name" value="Arc_rbn_hlx_hlx"/>
</dbReference>
<evidence type="ECO:0000313" key="28">
    <source>
        <dbReference type="Proteomes" id="UP000288051"/>
    </source>
</evidence>
<dbReference type="EMBL" id="PEMG01000446">
    <property type="protein sequence ID" value="RTI04913.1"/>
    <property type="molecule type" value="Genomic_DNA"/>
</dbReference>
<dbReference type="Proteomes" id="UP000286734">
    <property type="component" value="Unassembled WGS sequence"/>
</dbReference>
<dbReference type="EMBL" id="PELV01000400">
    <property type="protein sequence ID" value="RTH14704.1"/>
    <property type="molecule type" value="Genomic_DNA"/>
</dbReference>
<evidence type="ECO:0000313" key="25">
    <source>
        <dbReference type="Proteomes" id="UP000287439"/>
    </source>
</evidence>
<reference evidence="2 17" key="1">
    <citation type="submission" date="2015-09" db="EMBL/GenBank/DDBJ databases">
        <title>Draft genome sequence of Thermus scotoductus strain K1 isolated from a geothermal spring in Nagorno-Karabakh, Armenia.</title>
        <authorList>
            <person name="Saghatelyan A."/>
            <person name="Poghosyan L."/>
            <person name="Panosyan H."/>
            <person name="Birkeland N.-K."/>
        </authorList>
    </citation>
    <scope>NUCLEOTIDE SEQUENCE [LARGE SCALE GENOMIC DNA]</scope>
    <source>
        <strain evidence="2 17">K1</strain>
    </source>
</reference>
<evidence type="ECO:0000313" key="5">
    <source>
        <dbReference type="EMBL" id="RTH03940.1"/>
    </source>
</evidence>
<dbReference type="Proteomes" id="UP000287306">
    <property type="component" value="Unassembled WGS sequence"/>
</dbReference>
<evidence type="ECO:0000313" key="18">
    <source>
        <dbReference type="Proteomes" id="UP000286712"/>
    </source>
</evidence>
<evidence type="ECO:0000313" key="31">
    <source>
        <dbReference type="Proteomes" id="UP000288347"/>
    </source>
</evidence>
<dbReference type="Proteomes" id="UP000287962">
    <property type="component" value="Unassembled WGS sequence"/>
</dbReference>
<evidence type="ECO:0000313" key="9">
    <source>
        <dbReference type="EMBL" id="RTH32040.1"/>
    </source>
</evidence>
<dbReference type="Proteomes" id="UP000288347">
    <property type="component" value="Unassembled WGS sequence"/>
</dbReference>
<dbReference type="EMBL" id="PELR01000155">
    <property type="protein sequence ID" value="RTH03940.1"/>
    <property type="molecule type" value="Genomic_DNA"/>
</dbReference>
<dbReference type="EMBL" id="PEMN01000287">
    <property type="protein sequence ID" value="RTI15521.1"/>
    <property type="molecule type" value="Genomic_DNA"/>
</dbReference>
<accession>A0A0N1KQL5</accession>
<evidence type="ECO:0000313" key="11">
    <source>
        <dbReference type="EMBL" id="RTH96906.1"/>
    </source>
</evidence>
<evidence type="ECO:0000313" key="17">
    <source>
        <dbReference type="Proteomes" id="UP000053099"/>
    </source>
</evidence>
<dbReference type="EMBL" id="LJJR01000006">
    <property type="protein sequence ID" value="KPD32579.1"/>
    <property type="molecule type" value="Genomic_DNA"/>
</dbReference>
<dbReference type="Gene3D" id="1.10.1220.10">
    <property type="entry name" value="Met repressor-like"/>
    <property type="match status" value="1"/>
</dbReference>
<dbReference type="EMBL" id="PELP01000255">
    <property type="protein sequence ID" value="RTH03277.1"/>
    <property type="molecule type" value="Genomic_DNA"/>
</dbReference>
<dbReference type="EMBL" id="PELM01000474">
    <property type="protein sequence ID" value="RTG99226.1"/>
    <property type="molecule type" value="Genomic_DNA"/>
</dbReference>
<dbReference type="CDD" id="cd21631">
    <property type="entry name" value="RHH_CopG_NikR-like"/>
    <property type="match status" value="1"/>
</dbReference>
<dbReference type="Proteomes" id="UP000287439">
    <property type="component" value="Unassembled WGS sequence"/>
</dbReference>
<evidence type="ECO:0000313" key="3">
    <source>
        <dbReference type="EMBL" id="RTG99226.1"/>
    </source>
</evidence>
<evidence type="ECO:0000313" key="24">
    <source>
        <dbReference type="Proteomes" id="UP000287306"/>
    </source>
</evidence>
<dbReference type="Proteomes" id="UP000286928">
    <property type="component" value="Unassembled WGS sequence"/>
</dbReference>
<dbReference type="Proteomes" id="UP000288082">
    <property type="component" value="Unassembled WGS sequence"/>
</dbReference>
<evidence type="ECO:0000313" key="19">
    <source>
        <dbReference type="Proteomes" id="UP000286734"/>
    </source>
</evidence>
<evidence type="ECO:0000313" key="16">
    <source>
        <dbReference type="EMBL" id="RTI57927.1"/>
    </source>
</evidence>
<evidence type="ECO:0000259" key="1">
    <source>
        <dbReference type="Pfam" id="PF01402"/>
    </source>
</evidence>
<dbReference type="Proteomes" id="UP000288073">
    <property type="component" value="Unassembled WGS sequence"/>
</dbReference>
<evidence type="ECO:0000313" key="29">
    <source>
        <dbReference type="Proteomes" id="UP000288073"/>
    </source>
</evidence>
<evidence type="ECO:0000313" key="14">
    <source>
        <dbReference type="EMBL" id="RTI11138.1"/>
    </source>
</evidence>
<dbReference type="Proteomes" id="UP000286712">
    <property type="component" value="Unassembled WGS sequence"/>
</dbReference>
<keyword evidence="27" id="KW-1185">Reference proteome</keyword>
<comment type="caution">
    <text evidence="2">The sequence shown here is derived from an EMBL/GenBank/DDBJ whole genome shotgun (WGS) entry which is preliminary data.</text>
</comment>
<dbReference type="InterPro" id="IPR002145">
    <property type="entry name" value="CopG"/>
</dbReference>
<dbReference type="GeneID" id="93866040"/>
<dbReference type="EMBL" id="PELZ01000395">
    <property type="protein sequence ID" value="RTH33507.1"/>
    <property type="molecule type" value="Genomic_DNA"/>
</dbReference>
<dbReference type="Proteomes" id="UP000287155">
    <property type="component" value="Unassembled WGS sequence"/>
</dbReference>
<evidence type="ECO:0000313" key="15">
    <source>
        <dbReference type="EMBL" id="RTI15521.1"/>
    </source>
</evidence>
<reference evidence="13" key="2">
    <citation type="submission" date="2017-10" db="EMBL/GenBank/DDBJ databases">
        <authorList>
            <person name="Wilpiszeski R.L."/>
            <person name="Zhidan Z."/>
            <person name="House C.H."/>
        </authorList>
    </citation>
    <scope>NUCLEOTIDE SEQUENCE</scope>
    <source>
        <strain evidence="13">12_S12</strain>
    </source>
</reference>
<evidence type="ECO:0000313" key="6">
    <source>
        <dbReference type="EMBL" id="RTH14704.1"/>
    </source>
</evidence>
<gene>
    <name evidence="2" type="ORF">AN926_02830</name>
    <name evidence="16" type="ORF">CSW14_04315</name>
    <name evidence="15" type="ORF">CSW23_08495</name>
    <name evidence="13" type="ORF">CSW25_00950</name>
    <name evidence="14" type="ORF">CSW27_13020</name>
    <name evidence="11" type="ORF">CSW29_12370</name>
    <name evidence="12" type="ORF">CSW30_12505</name>
    <name evidence="9" type="ORF">CSW33_06735</name>
    <name evidence="10" type="ORF">CSW37_09960</name>
    <name evidence="7" type="ORF">CSW38_11800</name>
    <name evidence="8" type="ORF">CSW40_02405</name>
    <name evidence="6" type="ORF">CSW41_11730</name>
    <name evidence="5" type="ORF">CSW45_06105</name>
    <name evidence="4" type="ORF">CSW47_09005</name>
    <name evidence="3" type="ORF">CSW50_13310</name>
</gene>
<reference evidence="18 19" key="3">
    <citation type="journal article" date="2019" name="Extremophiles">
        <title>Biogeography of thermophiles and predominance of Thermus scotoductus in domestic water heaters.</title>
        <authorList>
            <person name="Wilpiszeski R.L."/>
            <person name="Zhang Z."/>
            <person name="House C.H."/>
        </authorList>
    </citation>
    <scope>NUCLEOTIDE SEQUENCE [LARGE SCALE GENOMIC DNA]</scope>
    <source>
        <strain evidence="15 29">10_S10</strain>
        <strain evidence="13 27">12_S12</strain>
        <strain evidence="14 22">14_S14</strain>
        <strain evidence="11 31">16_S16</strain>
        <strain evidence="12 23">17_S17</strain>
        <strain evidence="16 26">1_S1</strain>
        <strain evidence="9 21">20_S20</strain>
        <strain evidence="10 28">24_S24</strain>
        <strain evidence="7 24">25_S25</strain>
        <strain evidence="8 18">27_S27</strain>
        <strain evidence="6 25">28_S28</strain>
        <strain evidence="5 20">32_S32</strain>
        <strain evidence="4 19">34_S34</strain>
        <strain evidence="3 30">38_S38</strain>
    </source>
</reference>
<evidence type="ECO:0000313" key="10">
    <source>
        <dbReference type="EMBL" id="RTH33507.1"/>
    </source>
</evidence>
<dbReference type="Pfam" id="PF01402">
    <property type="entry name" value="RHH_1"/>
    <property type="match status" value="1"/>
</dbReference>
<evidence type="ECO:0000313" key="4">
    <source>
        <dbReference type="EMBL" id="RTH03277.1"/>
    </source>
</evidence>
<dbReference type="AlphaFoldDB" id="A0A0N1KQL5"/>
<feature type="domain" description="Ribbon-helix-helix protein CopG" evidence="1">
    <location>
        <begin position="3"/>
        <end position="41"/>
    </location>
</feature>
<dbReference type="Proteomes" id="UP000286910">
    <property type="component" value="Unassembled WGS sequence"/>
</dbReference>
<organism evidence="2 17">
    <name type="scientific">Thermus scotoductus</name>
    <dbReference type="NCBI Taxonomy" id="37636"/>
    <lineage>
        <taxon>Bacteria</taxon>
        <taxon>Thermotogati</taxon>
        <taxon>Deinococcota</taxon>
        <taxon>Deinococci</taxon>
        <taxon>Thermales</taxon>
        <taxon>Thermaceae</taxon>
        <taxon>Thermus</taxon>
    </lineage>
</organism>
<proteinExistence type="predicted"/>
<evidence type="ECO:0000313" key="30">
    <source>
        <dbReference type="Proteomes" id="UP000288082"/>
    </source>
</evidence>
<dbReference type="Proteomes" id="UP000287467">
    <property type="component" value="Unassembled WGS sequence"/>
</dbReference>
<dbReference type="PATRIC" id="fig|37636.3.peg.2285"/>
<evidence type="ECO:0000313" key="7">
    <source>
        <dbReference type="EMBL" id="RTH22977.1"/>
    </source>
</evidence>
<dbReference type="SUPFAM" id="SSF47598">
    <property type="entry name" value="Ribbon-helix-helix"/>
    <property type="match status" value="1"/>
</dbReference>
<evidence type="ECO:0000313" key="2">
    <source>
        <dbReference type="EMBL" id="KPD32579.1"/>
    </source>
</evidence>
<evidence type="ECO:0000313" key="22">
    <source>
        <dbReference type="Proteomes" id="UP000287155"/>
    </source>
</evidence>
<evidence type="ECO:0000313" key="27">
    <source>
        <dbReference type="Proteomes" id="UP000287962"/>
    </source>
</evidence>
<name>A0A0N1KQL5_THESC</name>
<protein>
    <submittedName>
        <fullName evidence="2">CopG family transcriptional regulator</fullName>
    </submittedName>
    <submittedName>
        <fullName evidence="3">Ribbon-helix-helix protein, CopG family</fullName>
    </submittedName>
</protein>
<evidence type="ECO:0000313" key="21">
    <source>
        <dbReference type="Proteomes" id="UP000286928"/>
    </source>
</evidence>
<dbReference type="Proteomes" id="UP000288051">
    <property type="component" value="Unassembled WGS sequence"/>
</dbReference>
<sequence>MEKTTLYLPPELHRALKEAARREGKSQAELIREALAAYLTQRQRPAFRSLGVGEDEELSGRASEGWLERVWSER</sequence>
<dbReference type="EMBL" id="PEMD01000210">
    <property type="protein sequence ID" value="RTH32040.1"/>
    <property type="molecule type" value="Genomic_DNA"/>
</dbReference>
<dbReference type="EMBL" id="PEMJ01000359">
    <property type="protein sequence ID" value="RTI11138.1"/>
    <property type="molecule type" value="Genomic_DNA"/>
</dbReference>
<evidence type="ECO:0000313" key="12">
    <source>
        <dbReference type="EMBL" id="RTI04913.1"/>
    </source>
</evidence>
<dbReference type="InterPro" id="IPR010985">
    <property type="entry name" value="Ribbon_hlx_hlx"/>
</dbReference>
<evidence type="ECO:0000313" key="13">
    <source>
        <dbReference type="EMBL" id="RTI09891.1"/>
    </source>
</evidence>
<dbReference type="Proteomes" id="UP000053099">
    <property type="component" value="Unassembled WGS sequence"/>
</dbReference>
<dbReference type="GO" id="GO:0006355">
    <property type="term" value="P:regulation of DNA-templated transcription"/>
    <property type="evidence" value="ECO:0007669"/>
    <property type="project" value="InterPro"/>
</dbReference>
<dbReference type="Proteomes" id="UP000287173">
    <property type="component" value="Unassembled WGS sequence"/>
</dbReference>
<dbReference type="EMBL" id="PELY01000412">
    <property type="protein sequence ID" value="RTH22977.1"/>
    <property type="molecule type" value="Genomic_DNA"/>
</dbReference>
<dbReference type="EMBL" id="PEMW01000110">
    <property type="protein sequence ID" value="RTI57927.1"/>
    <property type="molecule type" value="Genomic_DNA"/>
</dbReference>
<evidence type="ECO:0000313" key="20">
    <source>
        <dbReference type="Proteomes" id="UP000286910"/>
    </source>
</evidence>
<evidence type="ECO:0000313" key="8">
    <source>
        <dbReference type="EMBL" id="RTH27703.1"/>
    </source>
</evidence>
<dbReference type="EMBL" id="PELW01000046">
    <property type="protein sequence ID" value="RTH27703.1"/>
    <property type="molecule type" value="Genomic_DNA"/>
</dbReference>